<dbReference type="EMBL" id="BKCJ010008080">
    <property type="protein sequence ID" value="GEU80449.1"/>
    <property type="molecule type" value="Genomic_DNA"/>
</dbReference>
<accession>A0A6L2N4D1</accession>
<feature type="signal peptide" evidence="1">
    <location>
        <begin position="1"/>
        <end position="23"/>
    </location>
</feature>
<name>A0A6L2N4D1_TANCI</name>
<organism evidence="2">
    <name type="scientific">Tanacetum cinerariifolium</name>
    <name type="common">Dalmatian daisy</name>
    <name type="synonym">Chrysanthemum cinerariifolium</name>
    <dbReference type="NCBI Taxonomy" id="118510"/>
    <lineage>
        <taxon>Eukaryota</taxon>
        <taxon>Viridiplantae</taxon>
        <taxon>Streptophyta</taxon>
        <taxon>Embryophyta</taxon>
        <taxon>Tracheophyta</taxon>
        <taxon>Spermatophyta</taxon>
        <taxon>Magnoliopsida</taxon>
        <taxon>eudicotyledons</taxon>
        <taxon>Gunneridae</taxon>
        <taxon>Pentapetalae</taxon>
        <taxon>asterids</taxon>
        <taxon>campanulids</taxon>
        <taxon>Asterales</taxon>
        <taxon>Asteraceae</taxon>
        <taxon>Asteroideae</taxon>
        <taxon>Anthemideae</taxon>
        <taxon>Anthemidinae</taxon>
        <taxon>Tanacetum</taxon>
    </lineage>
</organism>
<feature type="chain" id="PRO_5026899575" evidence="1">
    <location>
        <begin position="24"/>
        <end position="188"/>
    </location>
</feature>
<gene>
    <name evidence="2" type="ORF">Tci_052427</name>
</gene>
<evidence type="ECO:0000256" key="1">
    <source>
        <dbReference type="SAM" id="SignalP"/>
    </source>
</evidence>
<dbReference type="AlphaFoldDB" id="A0A6L2N4D1"/>
<comment type="caution">
    <text evidence="2">The sequence shown here is derived from an EMBL/GenBank/DDBJ whole genome shotgun (WGS) entry which is preliminary data.</text>
</comment>
<evidence type="ECO:0000313" key="2">
    <source>
        <dbReference type="EMBL" id="GEU80449.1"/>
    </source>
</evidence>
<proteinExistence type="predicted"/>
<protein>
    <submittedName>
        <fullName evidence="2">Uncharacterized protein</fullName>
    </submittedName>
</protein>
<sequence length="188" mass="20759">MLDLVVSGLVTFIFFVFESDVKGSTPSSSSTQNVAFVSFDNTSSTNEVNTAYGISTSSCHNSQKEGSSSYTDDLMYSFFDESKFTYGPKQSTTSESHAKTSDLDSCEFSSSEETLETVPKPVESKPKVINDPKVWSDAPIIEKYESDSDDEYVFKASVDQEKPSCAFINTVKHVKTSRQTIQDQETCS</sequence>
<reference evidence="2" key="1">
    <citation type="journal article" date="2019" name="Sci. Rep.">
        <title>Draft genome of Tanacetum cinerariifolium, the natural source of mosquito coil.</title>
        <authorList>
            <person name="Yamashiro T."/>
            <person name="Shiraishi A."/>
            <person name="Satake H."/>
            <person name="Nakayama K."/>
        </authorList>
    </citation>
    <scope>NUCLEOTIDE SEQUENCE</scope>
</reference>
<keyword evidence="1" id="KW-0732">Signal</keyword>